<name>A0A9P5XUX4_9AGAR</name>
<dbReference type="Proteomes" id="UP000807353">
    <property type="component" value="Unassembled WGS sequence"/>
</dbReference>
<dbReference type="OrthoDB" id="3365310at2759"/>
<dbReference type="EMBL" id="MU150347">
    <property type="protein sequence ID" value="KAF9458207.1"/>
    <property type="molecule type" value="Genomic_DNA"/>
</dbReference>
<evidence type="ECO:0000313" key="2">
    <source>
        <dbReference type="Proteomes" id="UP000807353"/>
    </source>
</evidence>
<sequence length="218" mass="24260">MRATWCVYHTLLSLKPCKRNTRYYSSILRTPPPSTGQAPTPLVFVSAPTWDVSSHHDMSAVSSALTQKGYTCLDIGIYLPKGEILTDSPKTMQYFESELKDAIRSAEIAFPPVLIARYSACLIAQSYISSHPASGLFMISPPASNASVENVVLPTHLKEFDFEPRFPIAIMATLKEVEKLSQHNRLAKHSAVDKIYVSRIDGQCLAVEIEKWLDELGM</sequence>
<proteinExistence type="predicted"/>
<comment type="caution">
    <text evidence="1">The sequence shown here is derived from an EMBL/GenBank/DDBJ whole genome shotgun (WGS) entry which is preliminary data.</text>
</comment>
<dbReference type="AlphaFoldDB" id="A0A9P5XUX4"/>
<protein>
    <submittedName>
        <fullName evidence="1">Uncharacterized protein</fullName>
    </submittedName>
</protein>
<gene>
    <name evidence="1" type="ORF">BDZ94DRAFT_1271290</name>
</gene>
<reference evidence="1" key="1">
    <citation type="submission" date="2020-11" db="EMBL/GenBank/DDBJ databases">
        <authorList>
            <consortium name="DOE Joint Genome Institute"/>
            <person name="Ahrendt S."/>
            <person name="Riley R."/>
            <person name="Andreopoulos W."/>
            <person name="Labutti K."/>
            <person name="Pangilinan J."/>
            <person name="Ruiz-Duenas F.J."/>
            <person name="Barrasa J.M."/>
            <person name="Sanchez-Garcia M."/>
            <person name="Camarero S."/>
            <person name="Miyauchi S."/>
            <person name="Serrano A."/>
            <person name="Linde D."/>
            <person name="Babiker R."/>
            <person name="Drula E."/>
            <person name="Ayuso-Fernandez I."/>
            <person name="Pacheco R."/>
            <person name="Padilla G."/>
            <person name="Ferreira P."/>
            <person name="Barriuso J."/>
            <person name="Kellner H."/>
            <person name="Castanera R."/>
            <person name="Alfaro M."/>
            <person name="Ramirez L."/>
            <person name="Pisabarro A.G."/>
            <person name="Kuo A."/>
            <person name="Tritt A."/>
            <person name="Lipzen A."/>
            <person name="He G."/>
            <person name="Yan M."/>
            <person name="Ng V."/>
            <person name="Cullen D."/>
            <person name="Martin F."/>
            <person name="Rosso M.-N."/>
            <person name="Henrissat B."/>
            <person name="Hibbett D."/>
            <person name="Martinez A.T."/>
            <person name="Grigoriev I.V."/>
        </authorList>
    </citation>
    <scope>NUCLEOTIDE SEQUENCE</scope>
    <source>
        <strain evidence="1">CBS 247.69</strain>
    </source>
</reference>
<accession>A0A9P5XUX4</accession>
<organism evidence="1 2">
    <name type="scientific">Collybia nuda</name>
    <dbReference type="NCBI Taxonomy" id="64659"/>
    <lineage>
        <taxon>Eukaryota</taxon>
        <taxon>Fungi</taxon>
        <taxon>Dikarya</taxon>
        <taxon>Basidiomycota</taxon>
        <taxon>Agaricomycotina</taxon>
        <taxon>Agaricomycetes</taxon>
        <taxon>Agaricomycetidae</taxon>
        <taxon>Agaricales</taxon>
        <taxon>Tricholomatineae</taxon>
        <taxon>Clitocybaceae</taxon>
        <taxon>Collybia</taxon>
    </lineage>
</organism>
<evidence type="ECO:0000313" key="1">
    <source>
        <dbReference type="EMBL" id="KAF9458207.1"/>
    </source>
</evidence>
<keyword evidence="2" id="KW-1185">Reference proteome</keyword>